<protein>
    <recommendedName>
        <fullName evidence="4">RNase H type-1 domain-containing protein</fullName>
    </recommendedName>
</protein>
<dbReference type="InterPro" id="IPR036397">
    <property type="entry name" value="RNaseH_sf"/>
</dbReference>
<feature type="compositionally biased region" description="Polar residues" evidence="1">
    <location>
        <begin position="159"/>
        <end position="171"/>
    </location>
</feature>
<dbReference type="Proteomes" id="UP000633936">
    <property type="component" value="Unassembled WGS sequence"/>
</dbReference>
<proteinExistence type="predicted"/>
<gene>
    <name evidence="2" type="ORF">H8Z79_03430</name>
</gene>
<dbReference type="RefSeq" id="WP_187002687.1">
    <property type="nucleotide sequence ID" value="NZ_JACOQE010000001.1"/>
</dbReference>
<comment type="caution">
    <text evidence="2">The sequence shown here is derived from an EMBL/GenBank/DDBJ whole genome shotgun (WGS) entry which is preliminary data.</text>
</comment>
<feature type="region of interest" description="Disordered" evidence="1">
    <location>
        <begin position="151"/>
        <end position="171"/>
    </location>
</feature>
<name>A0ABR7HZ60_9FIRM</name>
<keyword evidence="3" id="KW-1185">Reference proteome</keyword>
<dbReference type="Gene3D" id="3.30.420.10">
    <property type="entry name" value="Ribonuclease H-like superfamily/Ribonuclease H"/>
    <property type="match status" value="1"/>
</dbReference>
<accession>A0ABR7HZ60</accession>
<reference evidence="2 3" key="1">
    <citation type="submission" date="2020-08" db="EMBL/GenBank/DDBJ databases">
        <title>Genome public.</title>
        <authorList>
            <person name="Liu C."/>
            <person name="Sun Q."/>
        </authorList>
    </citation>
    <scope>NUCLEOTIDE SEQUENCE [LARGE SCALE GENOMIC DNA]</scope>
    <source>
        <strain evidence="2 3">27-44</strain>
    </source>
</reference>
<dbReference type="EMBL" id="JACOQE010000001">
    <property type="protein sequence ID" value="MBC5739523.1"/>
    <property type="molecule type" value="Genomic_DNA"/>
</dbReference>
<evidence type="ECO:0000256" key="1">
    <source>
        <dbReference type="SAM" id="MobiDB-lite"/>
    </source>
</evidence>
<evidence type="ECO:0000313" key="3">
    <source>
        <dbReference type="Proteomes" id="UP000633936"/>
    </source>
</evidence>
<sequence length="171" mass="19334">MWKVDIYLETDSTFQGKRERKCGYVLATMVKNEEKTKENFGKSNGTYHQSVLVTLAEALSRMNVSSEICVHTQDGYVASRIPKLEEMAGEGWRDGKGELIKNAVEWEQIYRLVHAFPDPHKMAARSEKHSYSTWLQEMMKKDGCKRIIGTGLESETRPESGNNGVSGNVCP</sequence>
<evidence type="ECO:0000313" key="2">
    <source>
        <dbReference type="EMBL" id="MBC5739523.1"/>
    </source>
</evidence>
<organism evidence="2 3">
    <name type="scientific">Blautia intestinalis</name>
    <dbReference type="NCBI Taxonomy" id="2763028"/>
    <lineage>
        <taxon>Bacteria</taxon>
        <taxon>Bacillati</taxon>
        <taxon>Bacillota</taxon>
        <taxon>Clostridia</taxon>
        <taxon>Lachnospirales</taxon>
        <taxon>Lachnospiraceae</taxon>
        <taxon>Blautia</taxon>
    </lineage>
</organism>
<evidence type="ECO:0008006" key="4">
    <source>
        <dbReference type="Google" id="ProtNLM"/>
    </source>
</evidence>